<dbReference type="AlphaFoldDB" id="A0A5B8NKY7"/>
<keyword evidence="1" id="KW-1133">Transmembrane helix</keyword>
<dbReference type="EMBL" id="CP042326">
    <property type="protein sequence ID" value="QDZ39912.1"/>
    <property type="molecule type" value="Genomic_DNA"/>
</dbReference>
<keyword evidence="1" id="KW-0812">Transmembrane</keyword>
<protein>
    <recommendedName>
        <fullName evidence="4">NfeD-like C-terminal domain-containing protein</fullName>
    </recommendedName>
</protein>
<proteinExistence type="predicted"/>
<keyword evidence="3" id="KW-1185">Reference proteome</keyword>
<feature type="transmembrane region" description="Helical" evidence="1">
    <location>
        <begin position="55"/>
        <end position="75"/>
    </location>
</feature>
<accession>A0A5B8NKY7</accession>
<sequence>MDFGTQPDQREKRFSSRKKRWLPFYSFKFWTFGVCFFGLTGLALTLLEPELGEGIIGAIALAMGFAIGTTMAWLLKVLGGNYTNSITRTEDLVGAVGRVEIPFDANSRGKVQLPLKGSTVGFSAMTEEQAEFKPGDQVLVVSFSDNKVWVVSAKALQEEN</sequence>
<evidence type="ECO:0000313" key="2">
    <source>
        <dbReference type="EMBL" id="QDZ39912.1"/>
    </source>
</evidence>
<reference evidence="2 3" key="1">
    <citation type="submission" date="2019-08" db="EMBL/GenBank/DDBJ databases">
        <title>Carotenoids and Carotenoid Binding Proteins in the Halophilic Cyanobacterium Euhalothece sp. ZM00.</title>
        <authorList>
            <person name="Cho S.M."/>
            <person name="Song J.Y."/>
            <person name="Park Y.-I."/>
        </authorList>
    </citation>
    <scope>NUCLEOTIDE SEQUENCE [LARGE SCALE GENOMIC DNA]</scope>
    <source>
        <strain evidence="2 3">Z-M001</strain>
    </source>
</reference>
<evidence type="ECO:0000313" key="3">
    <source>
        <dbReference type="Proteomes" id="UP000318453"/>
    </source>
</evidence>
<evidence type="ECO:0000256" key="1">
    <source>
        <dbReference type="SAM" id="Phobius"/>
    </source>
</evidence>
<feature type="transmembrane region" description="Helical" evidence="1">
    <location>
        <begin position="21"/>
        <end position="43"/>
    </location>
</feature>
<dbReference type="KEGG" id="enn:FRE64_08125"/>
<name>A0A5B8NKY7_9CHRO</name>
<organism evidence="2 3">
    <name type="scientific">Euhalothece natronophila Z-M001</name>
    <dbReference type="NCBI Taxonomy" id="522448"/>
    <lineage>
        <taxon>Bacteria</taxon>
        <taxon>Bacillati</taxon>
        <taxon>Cyanobacteriota</taxon>
        <taxon>Cyanophyceae</taxon>
        <taxon>Oscillatoriophycideae</taxon>
        <taxon>Chroococcales</taxon>
        <taxon>Halothecacae</taxon>
        <taxon>Halothece cluster</taxon>
        <taxon>Euhalothece</taxon>
    </lineage>
</organism>
<evidence type="ECO:0008006" key="4">
    <source>
        <dbReference type="Google" id="ProtNLM"/>
    </source>
</evidence>
<keyword evidence="1" id="KW-0472">Membrane</keyword>
<dbReference type="InterPro" id="IPR012340">
    <property type="entry name" value="NA-bd_OB-fold"/>
</dbReference>
<dbReference type="OrthoDB" id="517853at2"/>
<dbReference type="Proteomes" id="UP000318453">
    <property type="component" value="Chromosome"/>
</dbReference>
<gene>
    <name evidence="2" type="ORF">FRE64_08125</name>
</gene>
<dbReference type="Gene3D" id="2.40.50.140">
    <property type="entry name" value="Nucleic acid-binding proteins"/>
    <property type="match status" value="1"/>
</dbReference>